<name>A0ABR2ZVQ3_9AGAR</name>
<dbReference type="InterPro" id="IPR027443">
    <property type="entry name" value="IPNS-like_sf"/>
</dbReference>
<protein>
    <recommendedName>
        <fullName evidence="5">Clavaminate synthase-like protein</fullName>
    </recommendedName>
</protein>
<dbReference type="EMBL" id="JBBXMP010000043">
    <property type="protein sequence ID" value="KAL0065760.1"/>
    <property type="molecule type" value="Genomic_DNA"/>
</dbReference>
<dbReference type="InterPro" id="IPR050231">
    <property type="entry name" value="Iron_ascorbate_oxido_reductase"/>
</dbReference>
<feature type="domain" description="Isopenicillin N synthase-like Fe(2+) 2OG dioxygenase" evidence="1">
    <location>
        <begin position="204"/>
        <end position="293"/>
    </location>
</feature>
<dbReference type="SUPFAM" id="SSF51197">
    <property type="entry name" value="Clavaminate synthase-like"/>
    <property type="match status" value="1"/>
</dbReference>
<dbReference type="InterPro" id="IPR044861">
    <property type="entry name" value="IPNS-like_FE2OG_OXY"/>
</dbReference>
<gene>
    <name evidence="3" type="ORF">AAF712_007243</name>
</gene>
<comment type="caution">
    <text evidence="3">The sequence shown here is derived from an EMBL/GenBank/DDBJ whole genome shotgun (WGS) entry which is preliminary data.</text>
</comment>
<evidence type="ECO:0000259" key="1">
    <source>
        <dbReference type="Pfam" id="PF03171"/>
    </source>
</evidence>
<dbReference type="Proteomes" id="UP001437256">
    <property type="component" value="Unassembled WGS sequence"/>
</dbReference>
<dbReference type="Pfam" id="PF03171">
    <property type="entry name" value="2OG-FeII_Oxy"/>
    <property type="match status" value="1"/>
</dbReference>
<dbReference type="PANTHER" id="PTHR47990">
    <property type="entry name" value="2-OXOGLUTARATE (2OG) AND FE(II)-DEPENDENT OXYGENASE SUPERFAMILY PROTEIN-RELATED"/>
    <property type="match status" value="1"/>
</dbReference>
<dbReference type="InterPro" id="IPR026992">
    <property type="entry name" value="DIOX_N"/>
</dbReference>
<dbReference type="Pfam" id="PF14226">
    <property type="entry name" value="DIOX_N"/>
    <property type="match status" value="1"/>
</dbReference>
<proteinExistence type="predicted"/>
<keyword evidence="4" id="KW-1185">Reference proteome</keyword>
<accession>A0ABR2ZVQ3</accession>
<sequence length="381" mass="43358">MTITTKMSGNHVSAQLPPVPRYIPAQPTKEPLDFADLPIIDLAQARTNPTAAAEQVRDAMTTQGFLYIVNHGLSTSEMERMFDIANVPFEQVPEEEKKKFDSKPHETGSFQGYKLRQYWHIQGGVRDQIESYNINRDVTRRTHPEVLQPLIPEIDAFAKHNHFDVANQILRLLATGLEIPEETFVDMHDLSKVSESFVYDETVVSINYPRPEEDEEKTDRVWFKGHTDFGSITLLYSQPVSALQILGSDGKWRWVKHVENAIIINGGDALEFLSGGFYKATIHRVVQPPPDQHNVTRLGVYYFNLLNDDVKLVPLASSPVLQRNGIKRRFEDEQAPTMKEWRLGRTSAYGSTKTKFKEGEAHGESKVQEEVIEGVVVKHYN</sequence>
<dbReference type="PRINTS" id="PR00682">
    <property type="entry name" value="IPNSYNTHASE"/>
</dbReference>
<organism evidence="3 4">
    <name type="scientific">Marasmius tenuissimus</name>
    <dbReference type="NCBI Taxonomy" id="585030"/>
    <lineage>
        <taxon>Eukaryota</taxon>
        <taxon>Fungi</taxon>
        <taxon>Dikarya</taxon>
        <taxon>Basidiomycota</taxon>
        <taxon>Agaricomycotina</taxon>
        <taxon>Agaricomycetes</taxon>
        <taxon>Agaricomycetidae</taxon>
        <taxon>Agaricales</taxon>
        <taxon>Marasmiineae</taxon>
        <taxon>Marasmiaceae</taxon>
        <taxon>Marasmius</taxon>
    </lineage>
</organism>
<evidence type="ECO:0000259" key="2">
    <source>
        <dbReference type="Pfam" id="PF14226"/>
    </source>
</evidence>
<dbReference type="Gene3D" id="2.60.120.330">
    <property type="entry name" value="B-lactam Antibiotic, Isopenicillin N Synthase, Chain"/>
    <property type="match status" value="1"/>
</dbReference>
<evidence type="ECO:0000313" key="4">
    <source>
        <dbReference type="Proteomes" id="UP001437256"/>
    </source>
</evidence>
<evidence type="ECO:0000313" key="3">
    <source>
        <dbReference type="EMBL" id="KAL0065760.1"/>
    </source>
</evidence>
<feature type="domain" description="Non-haem dioxygenase N-terminal" evidence="2">
    <location>
        <begin position="37"/>
        <end position="140"/>
    </location>
</feature>
<reference evidence="3 4" key="1">
    <citation type="submission" date="2024-05" db="EMBL/GenBank/DDBJ databases">
        <title>A draft genome resource for the thread blight pathogen Marasmius tenuissimus strain MS-2.</title>
        <authorList>
            <person name="Yulfo-Soto G.E."/>
            <person name="Baruah I.K."/>
            <person name="Amoako-Attah I."/>
            <person name="Bukari Y."/>
            <person name="Meinhardt L.W."/>
            <person name="Bailey B.A."/>
            <person name="Cohen S.P."/>
        </authorList>
    </citation>
    <scope>NUCLEOTIDE SEQUENCE [LARGE SCALE GENOMIC DNA]</scope>
    <source>
        <strain evidence="3 4">MS-2</strain>
    </source>
</reference>
<evidence type="ECO:0008006" key="5">
    <source>
        <dbReference type="Google" id="ProtNLM"/>
    </source>
</evidence>